<keyword evidence="3" id="KW-1185">Reference proteome</keyword>
<dbReference type="InterPro" id="IPR037522">
    <property type="entry name" value="HD_GYP_dom"/>
</dbReference>
<dbReference type="OrthoDB" id="9759601at2"/>
<accession>A0A4R8LM11</accession>
<reference evidence="2 3" key="1">
    <citation type="submission" date="2019-03" db="EMBL/GenBank/DDBJ databases">
        <title>Genomic Encyclopedia of Type Strains, Phase IV (KMG-IV): sequencing the most valuable type-strain genomes for metagenomic binning, comparative biology and taxonomic classification.</title>
        <authorList>
            <person name="Goeker M."/>
        </authorList>
    </citation>
    <scope>NUCLEOTIDE SEQUENCE [LARGE SCALE GENOMIC DNA]</scope>
    <source>
        <strain evidence="2 3">DSM 17974</strain>
    </source>
</reference>
<evidence type="ECO:0000313" key="3">
    <source>
        <dbReference type="Proteomes" id="UP000294581"/>
    </source>
</evidence>
<sequence>MRWVALQYVKPDSVLAQRVADKRGRTLLARGVVLTESLIRRLGEVGVRAVCIENQATDDILVREIVDERTKVQLLGMTYDTLHELATAQFTPCVQPKRLRQSFAPVVEDVIAQLKETGGAGDQLSSVYVADGELFHHSVNVTFYTLTLGMHMGLTKSELIDLGIGTLLHDVGKLCVDSRVLQKPGRLSDEEFEEIKRHAQLGYDILTREGDISARSSIVALQHHERMDGSGYPSGLAGRDIHLFSQLSAVADVYEALTANRVYRRAFLPHDALRMIQQDHDKGRFSDSAVQAFRETISIYPIGMSVRLSNRHLAVVVRPSQNLQFPVVRAIEDQYGQVIAPYEIDLANVADIWIEACES</sequence>
<protein>
    <submittedName>
        <fullName evidence="2">HD domain-containing protein</fullName>
    </submittedName>
</protein>
<evidence type="ECO:0000313" key="2">
    <source>
        <dbReference type="EMBL" id="TDY46371.1"/>
    </source>
</evidence>
<proteinExistence type="predicted"/>
<gene>
    <name evidence="2" type="ORF">C7445_107152</name>
</gene>
<dbReference type="SMART" id="SM00471">
    <property type="entry name" value="HDc"/>
    <property type="match status" value="1"/>
</dbReference>
<dbReference type="EMBL" id="SORF01000007">
    <property type="protein sequence ID" value="TDY46371.1"/>
    <property type="molecule type" value="Genomic_DNA"/>
</dbReference>
<dbReference type="InterPro" id="IPR003607">
    <property type="entry name" value="HD/PDEase_dom"/>
</dbReference>
<dbReference type="PANTHER" id="PTHR43155:SF2">
    <property type="entry name" value="CYCLIC DI-GMP PHOSPHODIESTERASE PA4108"/>
    <property type="match status" value="1"/>
</dbReference>
<dbReference type="AlphaFoldDB" id="A0A4R8LM11"/>
<dbReference type="PROSITE" id="PS51832">
    <property type="entry name" value="HD_GYP"/>
    <property type="match status" value="1"/>
</dbReference>
<name>A0A4R8LM11_9BACL</name>
<dbReference type="PANTHER" id="PTHR43155">
    <property type="entry name" value="CYCLIC DI-GMP PHOSPHODIESTERASE PA4108-RELATED"/>
    <property type="match status" value="1"/>
</dbReference>
<dbReference type="Pfam" id="PF13487">
    <property type="entry name" value="HD_5"/>
    <property type="match status" value="1"/>
</dbReference>
<organism evidence="2 3">
    <name type="scientific">Alicyclobacillus sacchari</name>
    <dbReference type="NCBI Taxonomy" id="392010"/>
    <lineage>
        <taxon>Bacteria</taxon>
        <taxon>Bacillati</taxon>
        <taxon>Bacillota</taxon>
        <taxon>Bacilli</taxon>
        <taxon>Bacillales</taxon>
        <taxon>Alicyclobacillaceae</taxon>
        <taxon>Alicyclobacillus</taxon>
    </lineage>
</organism>
<feature type="domain" description="HD-GYP" evidence="1">
    <location>
        <begin position="112"/>
        <end position="308"/>
    </location>
</feature>
<dbReference type="CDD" id="cd00077">
    <property type="entry name" value="HDc"/>
    <property type="match status" value="1"/>
</dbReference>
<dbReference type="SUPFAM" id="SSF109604">
    <property type="entry name" value="HD-domain/PDEase-like"/>
    <property type="match status" value="1"/>
</dbReference>
<comment type="caution">
    <text evidence="2">The sequence shown here is derived from an EMBL/GenBank/DDBJ whole genome shotgun (WGS) entry which is preliminary data.</text>
</comment>
<dbReference type="Proteomes" id="UP000294581">
    <property type="component" value="Unassembled WGS sequence"/>
</dbReference>
<dbReference type="Gene3D" id="1.10.3210.10">
    <property type="entry name" value="Hypothetical protein af1432"/>
    <property type="match status" value="1"/>
</dbReference>
<evidence type="ECO:0000259" key="1">
    <source>
        <dbReference type="PROSITE" id="PS51832"/>
    </source>
</evidence>